<dbReference type="EMBL" id="LLXI01000438">
    <property type="protein sequence ID" value="PKY46188.1"/>
    <property type="molecule type" value="Genomic_DNA"/>
</dbReference>
<name>A0A2I1GHV2_9GLOM</name>
<evidence type="ECO:0000313" key="2">
    <source>
        <dbReference type="Proteomes" id="UP000234323"/>
    </source>
</evidence>
<reference evidence="1 2" key="1">
    <citation type="submission" date="2015-10" db="EMBL/GenBank/DDBJ databases">
        <title>Genome analyses suggest a sexual origin of heterokaryosis in a supposedly ancient asexual fungus.</title>
        <authorList>
            <person name="Ropars J."/>
            <person name="Sedzielewska K."/>
            <person name="Noel J."/>
            <person name="Charron P."/>
            <person name="Farinelli L."/>
            <person name="Marton T."/>
            <person name="Kruger M."/>
            <person name="Pelin A."/>
            <person name="Brachmann A."/>
            <person name="Corradi N."/>
        </authorList>
    </citation>
    <scope>NUCLEOTIDE SEQUENCE [LARGE SCALE GENOMIC DNA]</scope>
    <source>
        <strain evidence="1 2">A4</strain>
    </source>
</reference>
<evidence type="ECO:0000313" key="1">
    <source>
        <dbReference type="EMBL" id="PKY46188.1"/>
    </source>
</evidence>
<proteinExistence type="predicted"/>
<keyword evidence="2" id="KW-1185">Reference proteome</keyword>
<dbReference type="AlphaFoldDB" id="A0A2I1GHV2"/>
<organism evidence="1 2">
    <name type="scientific">Rhizophagus irregularis</name>
    <dbReference type="NCBI Taxonomy" id="588596"/>
    <lineage>
        <taxon>Eukaryota</taxon>
        <taxon>Fungi</taxon>
        <taxon>Fungi incertae sedis</taxon>
        <taxon>Mucoromycota</taxon>
        <taxon>Glomeromycotina</taxon>
        <taxon>Glomeromycetes</taxon>
        <taxon>Glomerales</taxon>
        <taxon>Glomeraceae</taxon>
        <taxon>Rhizophagus</taxon>
    </lineage>
</organism>
<gene>
    <name evidence="1" type="ORF">RhiirA4_461003</name>
</gene>
<protein>
    <submittedName>
        <fullName evidence="1">Uncharacterized protein</fullName>
    </submittedName>
</protein>
<dbReference type="Proteomes" id="UP000234323">
    <property type="component" value="Unassembled WGS sequence"/>
</dbReference>
<comment type="caution">
    <text evidence="1">The sequence shown here is derived from an EMBL/GenBank/DDBJ whole genome shotgun (WGS) entry which is preliminary data.</text>
</comment>
<sequence length="112" mass="13225">MKPEEEDERIADFLRASGTYAGLIRGIVTTCIFKFQKHLNTNQHEIKRFTELIRKIYNENKHLSNIEIGEYEYQEQKNISSGWDDEIADALSEIFEENDEESAIYQQIFFPT</sequence>
<accession>A0A2I1GHV2</accession>